<dbReference type="Proteomes" id="UP000215127">
    <property type="component" value="Chromosome 16"/>
</dbReference>
<dbReference type="PANTHER" id="PTHR47843:SF2">
    <property type="entry name" value="BTB DOMAIN-CONTAINING PROTEIN"/>
    <property type="match status" value="1"/>
</dbReference>
<protein>
    <recommendedName>
        <fullName evidence="1">BTB domain-containing protein</fullName>
    </recommendedName>
</protein>
<feature type="domain" description="BTB" evidence="1">
    <location>
        <begin position="24"/>
        <end position="95"/>
    </location>
</feature>
<proteinExistence type="predicted"/>
<reference evidence="2 3" key="1">
    <citation type="submission" date="2016-06" db="EMBL/GenBank/DDBJ databases">
        <authorList>
            <person name="Kjaerup R.B."/>
            <person name="Dalgaard T.S."/>
            <person name="Juul-Madsen H.R."/>
        </authorList>
    </citation>
    <scope>NUCLEOTIDE SEQUENCE [LARGE SCALE GENOMIC DNA]</scope>
</reference>
<evidence type="ECO:0000313" key="3">
    <source>
        <dbReference type="Proteomes" id="UP000215127"/>
    </source>
</evidence>
<dbReference type="STRING" id="1276538.A0A1X7S9N3"/>
<sequence>MSISREVIYIDRASLPPNECFRSDLIQIDVGSAGRQRTFQVHKDILCHYSGYFKGALRGHFIEATTGNISLPTDDPDTFEAFVYWTHFRRMPVLEPRETLTMLSQLWVFGDARAVPLLQNEAIAELVLIASKHERSFPVDIVPYIYENTRLGSPLRRVIIDLVTGGFGRKVYNFFGNWDKEALIDLGKANWKDRKERGIAGRELQTSDYCVENIADKRQ</sequence>
<dbReference type="CDD" id="cd18186">
    <property type="entry name" value="BTB_POZ_ZBTB_KLHL-like"/>
    <property type="match status" value="1"/>
</dbReference>
<dbReference type="PANTHER" id="PTHR47843">
    <property type="entry name" value="BTB DOMAIN-CONTAINING PROTEIN-RELATED"/>
    <property type="match status" value="1"/>
</dbReference>
<evidence type="ECO:0000313" key="2">
    <source>
        <dbReference type="EMBL" id="SMQ56388.1"/>
    </source>
</evidence>
<name>A0A1X7S9N3_ZYMT9</name>
<dbReference type="Pfam" id="PF00651">
    <property type="entry name" value="BTB"/>
    <property type="match status" value="1"/>
</dbReference>
<dbReference type="Gene3D" id="3.30.710.10">
    <property type="entry name" value="Potassium Channel Kv1.1, Chain A"/>
    <property type="match status" value="1"/>
</dbReference>
<evidence type="ECO:0000259" key="1">
    <source>
        <dbReference type="PROSITE" id="PS50097"/>
    </source>
</evidence>
<dbReference type="AlphaFoldDB" id="A0A1X7S9N3"/>
<accession>A0A1X7S9N3</accession>
<organism evidence="2 3">
    <name type="scientific">Zymoseptoria tritici (strain ST99CH_3D7)</name>
    <dbReference type="NCBI Taxonomy" id="1276538"/>
    <lineage>
        <taxon>Eukaryota</taxon>
        <taxon>Fungi</taxon>
        <taxon>Dikarya</taxon>
        <taxon>Ascomycota</taxon>
        <taxon>Pezizomycotina</taxon>
        <taxon>Dothideomycetes</taxon>
        <taxon>Dothideomycetidae</taxon>
        <taxon>Mycosphaerellales</taxon>
        <taxon>Mycosphaerellaceae</taxon>
        <taxon>Zymoseptoria</taxon>
    </lineage>
</organism>
<dbReference type="PROSITE" id="PS50097">
    <property type="entry name" value="BTB"/>
    <property type="match status" value="1"/>
</dbReference>
<dbReference type="InterPro" id="IPR000210">
    <property type="entry name" value="BTB/POZ_dom"/>
</dbReference>
<gene>
    <name evidence="2" type="ORF">ZT3D7_G11543</name>
</gene>
<dbReference type="EMBL" id="LT853705">
    <property type="protein sequence ID" value="SMQ56388.1"/>
    <property type="molecule type" value="Genomic_DNA"/>
</dbReference>
<dbReference type="SUPFAM" id="SSF54695">
    <property type="entry name" value="POZ domain"/>
    <property type="match status" value="1"/>
</dbReference>
<dbReference type="InterPro" id="IPR011333">
    <property type="entry name" value="SKP1/BTB/POZ_sf"/>
</dbReference>
<keyword evidence="3" id="KW-1185">Reference proteome</keyword>